<name>A0ABR4L135_9EURO</name>
<dbReference type="SUPFAM" id="SSF46689">
    <property type="entry name" value="Homeodomain-like"/>
    <property type="match status" value="1"/>
</dbReference>
<evidence type="ECO:0000313" key="3">
    <source>
        <dbReference type="Proteomes" id="UP001610444"/>
    </source>
</evidence>
<accession>A0ABR4L135</accession>
<evidence type="ECO:0000259" key="1">
    <source>
        <dbReference type="PROSITE" id="PS50090"/>
    </source>
</evidence>
<dbReference type="EMBL" id="JBFXLR010000005">
    <property type="protein sequence ID" value="KAL2858243.1"/>
    <property type="molecule type" value="Genomic_DNA"/>
</dbReference>
<proteinExistence type="predicted"/>
<protein>
    <recommendedName>
        <fullName evidence="1">Myb-like domain-containing protein</fullName>
    </recommendedName>
</protein>
<dbReference type="InterPro" id="IPR001005">
    <property type="entry name" value="SANT/Myb"/>
</dbReference>
<dbReference type="InterPro" id="IPR009057">
    <property type="entry name" value="Homeodomain-like_sf"/>
</dbReference>
<feature type="domain" description="Myb-like" evidence="1">
    <location>
        <begin position="90"/>
        <end position="132"/>
    </location>
</feature>
<dbReference type="GeneID" id="98159689"/>
<reference evidence="2 3" key="1">
    <citation type="submission" date="2024-07" db="EMBL/GenBank/DDBJ databases">
        <title>Section-level genome sequencing and comparative genomics of Aspergillus sections Usti and Cavernicolus.</title>
        <authorList>
            <consortium name="Lawrence Berkeley National Laboratory"/>
            <person name="Nybo J.L."/>
            <person name="Vesth T.C."/>
            <person name="Theobald S."/>
            <person name="Frisvad J.C."/>
            <person name="Larsen T.O."/>
            <person name="Kjaerboelling I."/>
            <person name="Rothschild-Mancinelli K."/>
            <person name="Lyhne E.K."/>
            <person name="Kogle M.E."/>
            <person name="Barry K."/>
            <person name="Clum A."/>
            <person name="Na H."/>
            <person name="Ledsgaard L."/>
            <person name="Lin J."/>
            <person name="Lipzen A."/>
            <person name="Kuo A."/>
            <person name="Riley R."/>
            <person name="Mondo S."/>
            <person name="LaButti K."/>
            <person name="Haridas S."/>
            <person name="Pangalinan J."/>
            <person name="Salamov A.A."/>
            <person name="Simmons B.A."/>
            <person name="Magnuson J.K."/>
            <person name="Chen J."/>
            <person name="Drula E."/>
            <person name="Henrissat B."/>
            <person name="Wiebenga A."/>
            <person name="Lubbers R.J."/>
            <person name="Gomes A.C."/>
            <person name="Macurrencykelacurrency M.R."/>
            <person name="Stajich J."/>
            <person name="Grigoriev I.V."/>
            <person name="Mortensen U.H."/>
            <person name="De vries R.P."/>
            <person name="Baker S.E."/>
            <person name="Andersen M.R."/>
        </authorList>
    </citation>
    <scope>NUCLEOTIDE SEQUENCE [LARGE SCALE GENOMIC DNA]</scope>
    <source>
        <strain evidence="2 3">CBS 756.74</strain>
    </source>
</reference>
<organism evidence="2 3">
    <name type="scientific">Aspergillus pseudodeflectus</name>
    <dbReference type="NCBI Taxonomy" id="176178"/>
    <lineage>
        <taxon>Eukaryota</taxon>
        <taxon>Fungi</taxon>
        <taxon>Dikarya</taxon>
        <taxon>Ascomycota</taxon>
        <taxon>Pezizomycotina</taxon>
        <taxon>Eurotiomycetes</taxon>
        <taxon>Eurotiomycetidae</taxon>
        <taxon>Eurotiales</taxon>
        <taxon>Aspergillaceae</taxon>
        <taxon>Aspergillus</taxon>
        <taxon>Aspergillus subgen. Nidulantes</taxon>
    </lineage>
</organism>
<dbReference type="CDD" id="cd00167">
    <property type="entry name" value="SANT"/>
    <property type="match status" value="1"/>
</dbReference>
<dbReference type="PROSITE" id="PS50090">
    <property type="entry name" value="MYB_LIKE"/>
    <property type="match status" value="1"/>
</dbReference>
<dbReference type="Proteomes" id="UP001610444">
    <property type="component" value="Unassembled WGS sequence"/>
</dbReference>
<keyword evidence="3" id="KW-1185">Reference proteome</keyword>
<gene>
    <name evidence="2" type="ORF">BJX68DRAFT_262785</name>
</gene>
<sequence length="243" mass="28156">MPVLISNGKQYRVPFMSLMNLKGGIREERLPYRVSAGASYYPAEVPLVAANNQALVETYSPYQPVGVIPRASGGRARTQTVLYTLPEAVPWTTDDDRLLRKLRASGVPWRRISTVMDDRPIEELKARWAGLRKREHNLHEVYGLSKTADDWYYEDDDDEEEDRRVSFSRMRLEDSDDDDALSRQPKVKKVYYIDDEFTLDEVLLLHRIAADWRKDRWKTISSQFNDMTGRNITPAQVKSVVED</sequence>
<dbReference type="RefSeq" id="XP_070903412.1">
    <property type="nucleotide sequence ID" value="XM_071044525.1"/>
</dbReference>
<evidence type="ECO:0000313" key="2">
    <source>
        <dbReference type="EMBL" id="KAL2858243.1"/>
    </source>
</evidence>
<comment type="caution">
    <text evidence="2">The sequence shown here is derived from an EMBL/GenBank/DDBJ whole genome shotgun (WGS) entry which is preliminary data.</text>
</comment>